<proteinExistence type="predicted"/>
<name>A0A370R4H6_9GAMM</name>
<keyword evidence="2" id="KW-1185">Reference proteome</keyword>
<sequence length="316" mass="36893">MRRLMIVLFFFWADLIRKVRLLRWRLHRAALRSGYAILHYCSYRRLFVMAHLARYLRMTDKNQRYRSRVAEENYRCLLGPDPRFDYTWVAQRRMIIEMAATRGQNTALMREIEACAATLRAFIQAEELKKKPVILAPMHSVSDILAVIIGARATQLPVSVIVSSNADEYQRKDRELGGITNITYCSIHDAKENRASRLITDCMDAISGNRHFLIFPDMTPEYTAQTSSGKMETAPCRMFGRPAVIHSGITRIARLLSANTLCYTLYYDRGIKIHIDRVIHADQLADRLPENIETSIRRFPQDWLLWHMHSLYFYND</sequence>
<dbReference type="Proteomes" id="UP000254848">
    <property type="component" value="Unassembled WGS sequence"/>
</dbReference>
<dbReference type="AlphaFoldDB" id="A0A370R4H6"/>
<evidence type="ECO:0000313" key="2">
    <source>
        <dbReference type="Proteomes" id="UP000254848"/>
    </source>
</evidence>
<gene>
    <name evidence="1" type="ORF">C8D90_101779</name>
</gene>
<protein>
    <recommendedName>
        <fullName evidence="3">Lauroyl/myristoyl acyltransferase</fullName>
    </recommendedName>
</protein>
<evidence type="ECO:0008006" key="3">
    <source>
        <dbReference type="Google" id="ProtNLM"/>
    </source>
</evidence>
<reference evidence="1 2" key="1">
    <citation type="submission" date="2018-07" db="EMBL/GenBank/DDBJ databases">
        <title>Genomic Encyclopedia of Type Strains, Phase IV (KMG-IV): sequencing the most valuable type-strain genomes for metagenomic binning, comparative biology and taxonomic classification.</title>
        <authorList>
            <person name="Goeker M."/>
        </authorList>
    </citation>
    <scope>NUCLEOTIDE SEQUENCE [LARGE SCALE GENOMIC DNA]</scope>
    <source>
        <strain evidence="1 2">DSM 103736</strain>
    </source>
</reference>
<comment type="caution">
    <text evidence="1">The sequence shown here is derived from an EMBL/GenBank/DDBJ whole genome shotgun (WGS) entry which is preliminary data.</text>
</comment>
<accession>A0A370R4H6</accession>
<organism evidence="1 2">
    <name type="scientific">Enterobacillus tribolii</name>
    <dbReference type="NCBI Taxonomy" id="1487935"/>
    <lineage>
        <taxon>Bacteria</taxon>
        <taxon>Pseudomonadati</taxon>
        <taxon>Pseudomonadota</taxon>
        <taxon>Gammaproteobacteria</taxon>
        <taxon>Enterobacterales</taxon>
        <taxon>Hafniaceae</taxon>
        <taxon>Enterobacillus</taxon>
    </lineage>
</organism>
<evidence type="ECO:0000313" key="1">
    <source>
        <dbReference type="EMBL" id="RDK97331.1"/>
    </source>
</evidence>
<dbReference type="EMBL" id="QRAP01000001">
    <property type="protein sequence ID" value="RDK97331.1"/>
    <property type="molecule type" value="Genomic_DNA"/>
</dbReference>